<evidence type="ECO:0000256" key="1">
    <source>
        <dbReference type="ARBA" id="ARBA00009662"/>
    </source>
</evidence>
<dbReference type="PANTHER" id="PTHR12192">
    <property type="entry name" value="CATION TRANSPORT PROTEIN CHAC-RELATED"/>
    <property type="match status" value="1"/>
</dbReference>
<protein>
    <recommendedName>
        <fullName evidence="2">glutathione-specific gamma-glutamylcyclotransferase</fullName>
        <ecNumber evidence="2">4.3.2.7</ecNumber>
    </recommendedName>
</protein>
<dbReference type="GeneID" id="105265369"/>
<dbReference type="GO" id="GO:0005737">
    <property type="term" value="C:cytoplasm"/>
    <property type="evidence" value="ECO:0007669"/>
    <property type="project" value="TreeGrafter"/>
</dbReference>
<evidence type="ECO:0000256" key="3">
    <source>
        <dbReference type="ARBA" id="ARBA00023239"/>
    </source>
</evidence>
<dbReference type="CDD" id="cd06661">
    <property type="entry name" value="GGCT_like"/>
    <property type="match status" value="1"/>
</dbReference>
<reference evidence="6" key="1">
    <citation type="submission" date="2025-08" db="UniProtKB">
        <authorList>
            <consortium name="RefSeq"/>
        </authorList>
    </citation>
    <scope>IDENTIFICATION</scope>
    <source>
        <strain evidence="6">USDA-PBARC FA_bdor</strain>
        <tissue evidence="6">Whole organism</tissue>
    </source>
</reference>
<dbReference type="InterPro" id="IPR036568">
    <property type="entry name" value="GGCT-like_sf"/>
</dbReference>
<comment type="similarity">
    <text evidence="1">Belongs to the gamma-glutamylcyclotransferase family. ChaC subfamily.</text>
</comment>
<evidence type="ECO:0000313" key="6">
    <source>
        <dbReference type="RefSeq" id="XP_011301119.1"/>
    </source>
</evidence>
<name>A0A9R1T1G7_9HYME</name>
<accession>A0A9R1T1G7</accession>
<evidence type="ECO:0000256" key="4">
    <source>
        <dbReference type="ARBA" id="ARBA00048073"/>
    </source>
</evidence>
<evidence type="ECO:0000313" key="5">
    <source>
        <dbReference type="Proteomes" id="UP000694866"/>
    </source>
</evidence>
<dbReference type="PANTHER" id="PTHR12192:SF26">
    <property type="entry name" value="GLUTATHIONE-SPECIFIC GAMMA-GLUTAMYLCYCLOTRANSFERASE 1"/>
    <property type="match status" value="1"/>
</dbReference>
<sequence length="238" mass="27146">MAEATGLWVFGYGSLCWNPGFEFKRNMTGHVKGFGRRFWQGNDSHRGTSDKPGRVATLIDDRKEITYGRAFEVTGSAALPYLENRECTLGGYLTTISTFYSQDGTQTFPVVIYIATQKNKHWLGDAPIHDIAQQILESKGPSGHNVEYLLRLADFMHQFIPEAYDEHLFTLELVVRARIKELNLCLKTLMGNREFVIQIEIERDSDSSDNDIPDNVPRRQSYEYTSRIAGKTLRCLKP</sequence>
<dbReference type="GO" id="GO:0061928">
    <property type="term" value="F:glutathione specific gamma-glutamylcyclotransferase activity"/>
    <property type="evidence" value="ECO:0007669"/>
    <property type="project" value="UniProtKB-EC"/>
</dbReference>
<dbReference type="Pfam" id="PF04752">
    <property type="entry name" value="ChaC"/>
    <property type="match status" value="1"/>
</dbReference>
<dbReference type="KEGG" id="fas:105265369"/>
<proteinExistence type="inferred from homology"/>
<gene>
    <name evidence="6" type="primary">LOC105265369</name>
</gene>
<dbReference type="InterPro" id="IPR013024">
    <property type="entry name" value="GGCT-like"/>
</dbReference>
<dbReference type="GO" id="GO:0006751">
    <property type="term" value="P:glutathione catabolic process"/>
    <property type="evidence" value="ECO:0007669"/>
    <property type="project" value="InterPro"/>
</dbReference>
<dbReference type="AlphaFoldDB" id="A0A9R1T1G7"/>
<dbReference type="SUPFAM" id="SSF110857">
    <property type="entry name" value="Gamma-glutamyl cyclotransferase-like"/>
    <property type="match status" value="1"/>
</dbReference>
<dbReference type="RefSeq" id="XP_011301119.1">
    <property type="nucleotide sequence ID" value="XM_011302817.1"/>
</dbReference>
<dbReference type="Gene3D" id="3.10.490.10">
    <property type="entry name" value="Gamma-glutamyl cyclotransferase-like"/>
    <property type="match status" value="1"/>
</dbReference>
<organism evidence="5 6">
    <name type="scientific">Fopius arisanus</name>
    <dbReference type="NCBI Taxonomy" id="64838"/>
    <lineage>
        <taxon>Eukaryota</taxon>
        <taxon>Metazoa</taxon>
        <taxon>Ecdysozoa</taxon>
        <taxon>Arthropoda</taxon>
        <taxon>Hexapoda</taxon>
        <taxon>Insecta</taxon>
        <taxon>Pterygota</taxon>
        <taxon>Neoptera</taxon>
        <taxon>Endopterygota</taxon>
        <taxon>Hymenoptera</taxon>
        <taxon>Apocrita</taxon>
        <taxon>Ichneumonoidea</taxon>
        <taxon>Braconidae</taxon>
        <taxon>Opiinae</taxon>
        <taxon>Fopius</taxon>
    </lineage>
</organism>
<keyword evidence="5" id="KW-1185">Reference proteome</keyword>
<keyword evidence="3" id="KW-0456">Lyase</keyword>
<dbReference type="Proteomes" id="UP000694866">
    <property type="component" value="Unplaced"/>
</dbReference>
<dbReference type="EC" id="4.3.2.7" evidence="2"/>
<dbReference type="OrthoDB" id="1933483at2759"/>
<comment type="catalytic activity">
    <reaction evidence="4">
        <text>glutathione = L-cysteinylglycine + 5-oxo-L-proline</text>
        <dbReference type="Rhea" id="RHEA:47724"/>
        <dbReference type="ChEBI" id="CHEBI:57925"/>
        <dbReference type="ChEBI" id="CHEBI:58402"/>
        <dbReference type="ChEBI" id="CHEBI:61694"/>
        <dbReference type="EC" id="4.3.2.7"/>
    </reaction>
</comment>
<dbReference type="InterPro" id="IPR006840">
    <property type="entry name" value="ChaC"/>
</dbReference>
<evidence type="ECO:0000256" key="2">
    <source>
        <dbReference type="ARBA" id="ARBA00012344"/>
    </source>
</evidence>